<protein>
    <recommendedName>
        <fullName evidence="3">Fibronectin type-III domain-containing protein</fullName>
    </recommendedName>
</protein>
<evidence type="ECO:0000259" key="3">
    <source>
        <dbReference type="PROSITE" id="PS50853"/>
    </source>
</evidence>
<evidence type="ECO:0000256" key="1">
    <source>
        <dbReference type="SAM" id="MobiDB-lite"/>
    </source>
</evidence>
<dbReference type="Pfam" id="PF00041">
    <property type="entry name" value="fn3"/>
    <property type="match status" value="1"/>
</dbReference>
<dbReference type="AlphaFoldDB" id="A0AAD9J9C2"/>
<dbReference type="GO" id="GO:0016020">
    <property type="term" value="C:membrane"/>
    <property type="evidence" value="ECO:0007669"/>
    <property type="project" value="UniProtKB-SubCell"/>
</dbReference>
<reference evidence="4" key="1">
    <citation type="journal article" date="2023" name="Mol. Biol. Evol.">
        <title>Third-Generation Sequencing Reveals the Adaptive Role of the Epigenome in Three Deep-Sea Polychaetes.</title>
        <authorList>
            <person name="Perez M."/>
            <person name="Aroh O."/>
            <person name="Sun Y."/>
            <person name="Lan Y."/>
            <person name="Juniper S.K."/>
            <person name="Young C.R."/>
            <person name="Angers B."/>
            <person name="Qian P.Y."/>
        </authorList>
    </citation>
    <scope>NUCLEOTIDE SEQUENCE</scope>
    <source>
        <strain evidence="4">P08H-3</strain>
    </source>
</reference>
<gene>
    <name evidence="4" type="ORF">LSH36_517g03005</name>
</gene>
<dbReference type="Gene3D" id="2.60.40.10">
    <property type="entry name" value="Immunoglobulins"/>
    <property type="match status" value="1"/>
</dbReference>
<name>A0AAD9J9C2_9ANNE</name>
<dbReference type="CDD" id="cd00063">
    <property type="entry name" value="FN3"/>
    <property type="match status" value="1"/>
</dbReference>
<keyword evidence="2" id="KW-1133">Transmembrane helix</keyword>
<organism evidence="4 5">
    <name type="scientific">Paralvinella palmiformis</name>
    <dbReference type="NCBI Taxonomy" id="53620"/>
    <lineage>
        <taxon>Eukaryota</taxon>
        <taxon>Metazoa</taxon>
        <taxon>Spiralia</taxon>
        <taxon>Lophotrochozoa</taxon>
        <taxon>Annelida</taxon>
        <taxon>Polychaeta</taxon>
        <taxon>Sedentaria</taxon>
        <taxon>Canalipalpata</taxon>
        <taxon>Terebellida</taxon>
        <taxon>Terebelliformia</taxon>
        <taxon>Alvinellidae</taxon>
        <taxon>Paralvinella</taxon>
    </lineage>
</organism>
<dbReference type="EMBL" id="JAODUP010000517">
    <property type="protein sequence ID" value="KAK2148085.1"/>
    <property type="molecule type" value="Genomic_DNA"/>
</dbReference>
<dbReference type="InterPro" id="IPR003961">
    <property type="entry name" value="FN3_dom"/>
</dbReference>
<sequence length="391" mass="43290">MASTFGSDAIRVSWSLSNDAYPTGPYVGYNVTATPLDDTKSGVQEVIGFNSTETTVYNLTSHVNYTVCVQAYARDDQYNIIYANVQEPCVLIKTEEAAPEAIANIKVEEDNICDKMNISWYPPSNPHGIVKMYNITLVIWAKTVEWGPPYSRNASSGICSPTVIKPDVITNPGKMSKTSFDVELARCSLCHNSNGDITFLGLIITENIDFNNTNYIFATKKDFDKVFGAWNEYNKTVGYRTTPDDWNKTIECNITCTKASGRSRREVAETFKYTVGTSDNCDDYCNHKLEDSKDTRKFKVRLAVGTAGGIFVTEMSSDPYELKPNKAWIAAPVIICLLVVAALVALIIIMHKKRMGPFNESSSNTRTVQFPAGTTNPAYVDEPAIESTGYS</sequence>
<feature type="region of interest" description="Disordered" evidence="1">
    <location>
        <begin position="372"/>
        <end position="391"/>
    </location>
</feature>
<dbReference type="PANTHER" id="PTHR46957">
    <property type="entry name" value="CYTOKINE RECEPTOR"/>
    <property type="match status" value="1"/>
</dbReference>
<evidence type="ECO:0000313" key="4">
    <source>
        <dbReference type="EMBL" id="KAK2148085.1"/>
    </source>
</evidence>
<keyword evidence="2" id="KW-0472">Membrane</keyword>
<dbReference type="PROSITE" id="PS50853">
    <property type="entry name" value="FN3"/>
    <property type="match status" value="1"/>
</dbReference>
<feature type="transmembrane region" description="Helical" evidence="2">
    <location>
        <begin position="327"/>
        <end position="349"/>
    </location>
</feature>
<accession>A0AAD9J9C2</accession>
<feature type="domain" description="Fibronectin type-III" evidence="3">
    <location>
        <begin position="1"/>
        <end position="97"/>
    </location>
</feature>
<dbReference type="InterPro" id="IPR036116">
    <property type="entry name" value="FN3_sf"/>
</dbReference>
<keyword evidence="2" id="KW-0812">Transmembrane</keyword>
<evidence type="ECO:0000256" key="2">
    <source>
        <dbReference type="SAM" id="Phobius"/>
    </source>
</evidence>
<proteinExistence type="predicted"/>
<keyword evidence="5" id="KW-1185">Reference proteome</keyword>
<comment type="caution">
    <text evidence="4">The sequence shown here is derived from an EMBL/GenBank/DDBJ whole genome shotgun (WGS) entry which is preliminary data.</text>
</comment>
<dbReference type="InterPro" id="IPR013783">
    <property type="entry name" value="Ig-like_fold"/>
</dbReference>
<dbReference type="InterPro" id="IPR050713">
    <property type="entry name" value="RTP_Phos/Ushers"/>
</dbReference>
<dbReference type="Proteomes" id="UP001208570">
    <property type="component" value="Unassembled WGS sequence"/>
</dbReference>
<dbReference type="SUPFAM" id="SSF49265">
    <property type="entry name" value="Fibronectin type III"/>
    <property type="match status" value="1"/>
</dbReference>
<dbReference type="PANTHER" id="PTHR46957:SF3">
    <property type="entry name" value="CYTOKINE RECEPTOR"/>
    <property type="match status" value="1"/>
</dbReference>
<evidence type="ECO:0000313" key="5">
    <source>
        <dbReference type="Proteomes" id="UP001208570"/>
    </source>
</evidence>